<evidence type="ECO:0000256" key="2">
    <source>
        <dbReference type="ARBA" id="ARBA00022692"/>
    </source>
</evidence>
<dbReference type="GeneID" id="20656649"/>
<keyword evidence="2" id="KW-0812">Transmembrane</keyword>
<dbReference type="SUPFAM" id="SSF144091">
    <property type="entry name" value="Rhomboid-like"/>
    <property type="match status" value="1"/>
</dbReference>
<evidence type="ECO:0000256" key="4">
    <source>
        <dbReference type="ARBA" id="ARBA00023136"/>
    </source>
</evidence>
<dbReference type="AlphaFoldDB" id="G4Z4M1"/>
<dbReference type="Gene3D" id="1.20.1540.10">
    <property type="entry name" value="Rhomboid-like"/>
    <property type="match status" value="1"/>
</dbReference>
<evidence type="ECO:0000313" key="6">
    <source>
        <dbReference type="EMBL" id="EGZ20865.1"/>
    </source>
</evidence>
<sequence length="188" mass="20524">MLGIQWYSNPVTGSFESADFVVRNFETSRSYLKHGYAHTLFTSTLYSPDARSALLNVLWLGISGRHVCRAVGSARFLALFVGAGALANAVTLATRANEVKLTMLSMAQSPGGSSCAVDCIVTLNALLYPPSRVALSRQWIRWPLWLFSALFLTRDEGLQPAWVQACAPRKGHVTGVLFGMGAFLALRR</sequence>
<accession>G4Z4M1</accession>
<dbReference type="InterPro" id="IPR035952">
    <property type="entry name" value="Rhomboid-like_sf"/>
</dbReference>
<dbReference type="OMA" id="ASCAVDC"/>
<dbReference type="InParanoid" id="G4Z4M1"/>
<dbReference type="Proteomes" id="UP000002640">
    <property type="component" value="Unassembled WGS sequence"/>
</dbReference>
<keyword evidence="7" id="KW-1185">Reference proteome</keyword>
<dbReference type="GO" id="GO:0004252">
    <property type="term" value="F:serine-type endopeptidase activity"/>
    <property type="evidence" value="ECO:0007669"/>
    <property type="project" value="InterPro"/>
</dbReference>
<dbReference type="STRING" id="1094619.G4Z4M1"/>
<keyword evidence="4" id="KW-0472">Membrane</keyword>
<proteinExistence type="predicted"/>
<evidence type="ECO:0000256" key="3">
    <source>
        <dbReference type="ARBA" id="ARBA00022989"/>
    </source>
</evidence>
<comment type="subcellular location">
    <subcellularLocation>
        <location evidence="1">Membrane</location>
        <topology evidence="1">Multi-pass membrane protein</topology>
    </subcellularLocation>
</comment>
<dbReference type="RefSeq" id="XP_009523582.1">
    <property type="nucleotide sequence ID" value="XM_009525287.1"/>
</dbReference>
<evidence type="ECO:0000313" key="7">
    <source>
        <dbReference type="Proteomes" id="UP000002640"/>
    </source>
</evidence>
<feature type="domain" description="Peptidase S54 rhomboid" evidence="5">
    <location>
        <begin position="37"/>
        <end position="182"/>
    </location>
</feature>
<dbReference type="InterPro" id="IPR022764">
    <property type="entry name" value="Peptidase_S54_rhomboid_dom"/>
</dbReference>
<name>G4Z4M1_PHYSP</name>
<protein>
    <recommendedName>
        <fullName evidence="5">Peptidase S54 rhomboid domain-containing protein</fullName>
    </recommendedName>
</protein>
<organism evidence="6 7">
    <name type="scientific">Phytophthora sojae (strain P6497)</name>
    <name type="common">Soybean stem and root rot agent</name>
    <name type="synonym">Phytophthora megasperma f. sp. glycines</name>
    <dbReference type="NCBI Taxonomy" id="1094619"/>
    <lineage>
        <taxon>Eukaryota</taxon>
        <taxon>Sar</taxon>
        <taxon>Stramenopiles</taxon>
        <taxon>Oomycota</taxon>
        <taxon>Peronosporomycetes</taxon>
        <taxon>Peronosporales</taxon>
        <taxon>Peronosporaceae</taxon>
        <taxon>Phytophthora</taxon>
    </lineage>
</organism>
<dbReference type="EMBL" id="JH159153">
    <property type="protein sequence ID" value="EGZ20865.1"/>
    <property type="molecule type" value="Genomic_DNA"/>
</dbReference>
<reference evidence="6 7" key="1">
    <citation type="journal article" date="2006" name="Science">
        <title>Phytophthora genome sequences uncover evolutionary origins and mechanisms of pathogenesis.</title>
        <authorList>
            <person name="Tyler B.M."/>
            <person name="Tripathy S."/>
            <person name="Zhang X."/>
            <person name="Dehal P."/>
            <person name="Jiang R.H."/>
            <person name="Aerts A."/>
            <person name="Arredondo F.D."/>
            <person name="Baxter L."/>
            <person name="Bensasson D."/>
            <person name="Beynon J.L."/>
            <person name="Chapman J."/>
            <person name="Damasceno C.M."/>
            <person name="Dorrance A.E."/>
            <person name="Dou D."/>
            <person name="Dickerman A.W."/>
            <person name="Dubchak I.L."/>
            <person name="Garbelotto M."/>
            <person name="Gijzen M."/>
            <person name="Gordon S.G."/>
            <person name="Govers F."/>
            <person name="Grunwald N.J."/>
            <person name="Huang W."/>
            <person name="Ivors K.L."/>
            <person name="Jones R.W."/>
            <person name="Kamoun S."/>
            <person name="Krampis K."/>
            <person name="Lamour K.H."/>
            <person name="Lee M.K."/>
            <person name="McDonald W.H."/>
            <person name="Medina M."/>
            <person name="Meijer H.J."/>
            <person name="Nordberg E.K."/>
            <person name="Maclean D.J."/>
            <person name="Ospina-Giraldo M.D."/>
            <person name="Morris P.F."/>
            <person name="Phuntumart V."/>
            <person name="Putnam N.H."/>
            <person name="Rash S."/>
            <person name="Rose J.K."/>
            <person name="Sakihama Y."/>
            <person name="Salamov A.A."/>
            <person name="Savidor A."/>
            <person name="Scheuring C.F."/>
            <person name="Smith B.M."/>
            <person name="Sobral B.W."/>
            <person name="Terry A."/>
            <person name="Torto-Alalibo T.A."/>
            <person name="Win J."/>
            <person name="Xu Z."/>
            <person name="Zhang H."/>
            <person name="Grigoriev I.V."/>
            <person name="Rokhsar D.S."/>
            <person name="Boore J.L."/>
        </authorList>
    </citation>
    <scope>NUCLEOTIDE SEQUENCE [LARGE SCALE GENOMIC DNA]</scope>
    <source>
        <strain evidence="6 7">P6497</strain>
    </source>
</reference>
<gene>
    <name evidence="6" type="ORF">PHYSODRAFT_491021</name>
</gene>
<dbReference type="SMR" id="G4Z4M1"/>
<dbReference type="GO" id="GO:0016020">
    <property type="term" value="C:membrane"/>
    <property type="evidence" value="ECO:0007669"/>
    <property type="project" value="UniProtKB-SubCell"/>
</dbReference>
<dbReference type="KEGG" id="psoj:PHYSODRAFT_491021"/>
<keyword evidence="3" id="KW-1133">Transmembrane helix</keyword>
<evidence type="ECO:0000259" key="5">
    <source>
        <dbReference type="Pfam" id="PF01694"/>
    </source>
</evidence>
<evidence type="ECO:0000256" key="1">
    <source>
        <dbReference type="ARBA" id="ARBA00004141"/>
    </source>
</evidence>
<dbReference type="Pfam" id="PF01694">
    <property type="entry name" value="Rhomboid"/>
    <property type="match status" value="1"/>
</dbReference>